<feature type="compositionally biased region" description="Basic and acidic residues" evidence="1">
    <location>
        <begin position="7"/>
        <end position="18"/>
    </location>
</feature>
<protein>
    <submittedName>
        <fullName evidence="2">Uncharacterized protein</fullName>
    </submittedName>
</protein>
<dbReference type="AlphaFoldDB" id="A0A8J2M5Q3"/>
<name>A0A8J2M5Q3_9BILA</name>
<gene>
    <name evidence="2" type="ORF">CJOHNSTONI_LOCUS10165</name>
</gene>
<dbReference type="EMBL" id="CAKAEH010001992">
    <property type="protein sequence ID" value="CAG9540676.1"/>
    <property type="molecule type" value="Genomic_DNA"/>
</dbReference>
<accession>A0A8J2M5Q3</accession>
<feature type="region of interest" description="Disordered" evidence="1">
    <location>
        <begin position="100"/>
        <end position="157"/>
    </location>
</feature>
<comment type="caution">
    <text evidence="2">The sequence shown here is derived from an EMBL/GenBank/DDBJ whole genome shotgun (WGS) entry which is preliminary data.</text>
</comment>
<reference evidence="2" key="1">
    <citation type="submission" date="2021-09" db="EMBL/GenBank/DDBJ databases">
        <authorList>
            <consortium name="Pathogen Informatics"/>
        </authorList>
    </citation>
    <scope>NUCLEOTIDE SEQUENCE</scope>
</reference>
<feature type="compositionally biased region" description="Basic and acidic residues" evidence="1">
    <location>
        <begin position="121"/>
        <end position="149"/>
    </location>
</feature>
<feature type="region of interest" description="Disordered" evidence="1">
    <location>
        <begin position="1"/>
        <end position="22"/>
    </location>
</feature>
<keyword evidence="3" id="KW-1185">Reference proteome</keyword>
<organism evidence="2 3">
    <name type="scientific">Cercopithifilaria johnstoni</name>
    <dbReference type="NCBI Taxonomy" id="2874296"/>
    <lineage>
        <taxon>Eukaryota</taxon>
        <taxon>Metazoa</taxon>
        <taxon>Ecdysozoa</taxon>
        <taxon>Nematoda</taxon>
        <taxon>Chromadorea</taxon>
        <taxon>Rhabditida</taxon>
        <taxon>Spirurina</taxon>
        <taxon>Spiruromorpha</taxon>
        <taxon>Filarioidea</taxon>
        <taxon>Onchocercidae</taxon>
        <taxon>Cercopithifilaria</taxon>
    </lineage>
</organism>
<evidence type="ECO:0000313" key="2">
    <source>
        <dbReference type="EMBL" id="CAG9540676.1"/>
    </source>
</evidence>
<evidence type="ECO:0000256" key="1">
    <source>
        <dbReference type="SAM" id="MobiDB-lite"/>
    </source>
</evidence>
<sequence>MEIIQNENKEMKNEDKMKPKINGLMLMQPEKNLKVVDLMWMESKQQKITKKSYGYDSMQGSMKCSDLKQKSAKNSESFFALPTTSFKESNELLDKNIQRMLDVENTPPDEEQTATDLPEILLEKNDNHKAKKGDSEDSHSTSETNRSETGDTEESFL</sequence>
<proteinExistence type="predicted"/>
<evidence type="ECO:0000313" key="3">
    <source>
        <dbReference type="Proteomes" id="UP000746747"/>
    </source>
</evidence>
<dbReference type="Proteomes" id="UP000746747">
    <property type="component" value="Unassembled WGS sequence"/>
</dbReference>